<sequence>MHQQTPSRARERSTPSYVPALDGLRGVAIAGVVLFHTGYLSGGFLGVDLFFVLSGFLITGLLMREAADTGRVHLVRFWARRLRRLFPALALMMGGTALTVWALERTRIAPWGSGLVNTTLSDGFWAQLNLVNWHLIAEDASYWDAFGQSRVFEHLWSIAVEEQFYLVWPLMIGLVVVVTALGRRHWRTHVDGAVIVIAGVLAVASCIVMIVAVVPADPTRVYTGTDTRAFSLLIGAAAVTAPVRRVCVRSVSAHPRVVTGVIGALGAGLVVAWIAADGTSTPGLFTGGLLIHAVTCAALIALIATVTQQHVRKADGTERLPASVRMFQNRQLMWLGKISYSLYLWHWPVITLVPTPDDSETGMLLHAALVSGVSLVAAAASRYFVEDPIRFRARWARGRIGLGVFLAVSILLLALWALLPQTESTAIDVSVL</sequence>
<feature type="transmembrane region" description="Helical" evidence="1">
    <location>
        <begin position="45"/>
        <end position="64"/>
    </location>
</feature>
<feature type="transmembrane region" description="Helical" evidence="1">
    <location>
        <begin position="332"/>
        <end position="350"/>
    </location>
</feature>
<feature type="transmembrane region" description="Helical" evidence="1">
    <location>
        <begin position="400"/>
        <end position="419"/>
    </location>
</feature>
<keyword evidence="1" id="KW-0472">Membrane</keyword>
<reference evidence="3 4" key="1">
    <citation type="submission" date="2020-12" db="EMBL/GenBank/DDBJ databases">
        <title>Microbacterium sp. HY060.</title>
        <authorList>
            <person name="Zhou J."/>
        </authorList>
    </citation>
    <scope>NUCLEOTIDE SEQUENCE [LARGE SCALE GENOMIC DNA]</scope>
    <source>
        <strain evidence="3 4">HY60</strain>
    </source>
</reference>
<feature type="transmembrane region" description="Helical" evidence="1">
    <location>
        <begin position="85"/>
        <end position="103"/>
    </location>
</feature>
<evidence type="ECO:0000256" key="1">
    <source>
        <dbReference type="SAM" id="Phobius"/>
    </source>
</evidence>
<evidence type="ECO:0000259" key="2">
    <source>
        <dbReference type="Pfam" id="PF01757"/>
    </source>
</evidence>
<dbReference type="RefSeq" id="WP_166988837.1">
    <property type="nucleotide sequence ID" value="NZ_CP061169.1"/>
</dbReference>
<evidence type="ECO:0000313" key="4">
    <source>
        <dbReference type="Proteomes" id="UP000662814"/>
    </source>
</evidence>
<keyword evidence="3" id="KW-0808">Transferase</keyword>
<feature type="transmembrane region" description="Helical" evidence="1">
    <location>
        <begin position="194"/>
        <end position="216"/>
    </location>
</feature>
<gene>
    <name evidence="3" type="ORF">HCR76_05110</name>
</gene>
<keyword evidence="1" id="KW-1133">Transmembrane helix</keyword>
<dbReference type="PANTHER" id="PTHR23028">
    <property type="entry name" value="ACETYLTRANSFERASE"/>
    <property type="match status" value="1"/>
</dbReference>
<name>A0ABX6YKY6_9MICO</name>
<feature type="domain" description="Acyltransferase 3" evidence="2">
    <location>
        <begin position="19"/>
        <end position="378"/>
    </location>
</feature>
<dbReference type="Proteomes" id="UP000662814">
    <property type="component" value="Chromosome"/>
</dbReference>
<dbReference type="EMBL" id="CP061169">
    <property type="protein sequence ID" value="QPZ39441.1"/>
    <property type="molecule type" value="Genomic_DNA"/>
</dbReference>
<dbReference type="InterPro" id="IPR050879">
    <property type="entry name" value="Acyltransferase_3"/>
</dbReference>
<accession>A0ABX6YKY6</accession>
<keyword evidence="1" id="KW-0812">Transmembrane</keyword>
<protein>
    <submittedName>
        <fullName evidence="3">Acyltransferase</fullName>
    </submittedName>
</protein>
<feature type="transmembrane region" description="Helical" evidence="1">
    <location>
        <begin position="257"/>
        <end position="276"/>
    </location>
</feature>
<dbReference type="PANTHER" id="PTHR23028:SF53">
    <property type="entry name" value="ACYL_TRANSF_3 DOMAIN-CONTAINING PROTEIN"/>
    <property type="match status" value="1"/>
</dbReference>
<keyword evidence="3" id="KW-0012">Acyltransferase</keyword>
<evidence type="ECO:0000313" key="3">
    <source>
        <dbReference type="EMBL" id="QPZ39441.1"/>
    </source>
</evidence>
<dbReference type="Pfam" id="PF01757">
    <property type="entry name" value="Acyl_transf_3"/>
    <property type="match status" value="1"/>
</dbReference>
<feature type="transmembrane region" description="Helical" evidence="1">
    <location>
        <begin position="228"/>
        <end position="245"/>
    </location>
</feature>
<feature type="transmembrane region" description="Helical" evidence="1">
    <location>
        <begin position="20"/>
        <end position="39"/>
    </location>
</feature>
<feature type="transmembrane region" description="Helical" evidence="1">
    <location>
        <begin position="362"/>
        <end position="380"/>
    </location>
</feature>
<organism evidence="3 4">
    <name type="scientific">Paramicrobacterium chengjingii</name>
    <dbReference type="NCBI Taxonomy" id="2769067"/>
    <lineage>
        <taxon>Bacteria</taxon>
        <taxon>Bacillati</taxon>
        <taxon>Actinomycetota</taxon>
        <taxon>Actinomycetes</taxon>
        <taxon>Micrococcales</taxon>
        <taxon>Microbacteriaceae</taxon>
        <taxon>Paramicrobacterium</taxon>
    </lineage>
</organism>
<feature type="transmembrane region" description="Helical" evidence="1">
    <location>
        <begin position="288"/>
        <end position="311"/>
    </location>
</feature>
<dbReference type="InterPro" id="IPR002656">
    <property type="entry name" value="Acyl_transf_3_dom"/>
</dbReference>
<feature type="transmembrane region" description="Helical" evidence="1">
    <location>
        <begin position="164"/>
        <end position="182"/>
    </location>
</feature>
<dbReference type="GO" id="GO:0016746">
    <property type="term" value="F:acyltransferase activity"/>
    <property type="evidence" value="ECO:0007669"/>
    <property type="project" value="UniProtKB-KW"/>
</dbReference>
<proteinExistence type="predicted"/>
<keyword evidence="4" id="KW-1185">Reference proteome</keyword>